<feature type="domain" description="UvrD-like helicase ATP-binding" evidence="13">
    <location>
        <begin position="8"/>
        <end position="286"/>
    </location>
</feature>
<dbReference type="Pfam" id="PF13361">
    <property type="entry name" value="UvrD_C"/>
    <property type="match status" value="1"/>
</dbReference>
<evidence type="ECO:0000256" key="3">
    <source>
        <dbReference type="ARBA" id="ARBA00022801"/>
    </source>
</evidence>
<evidence type="ECO:0000256" key="4">
    <source>
        <dbReference type="ARBA" id="ARBA00022806"/>
    </source>
</evidence>
<dbReference type="PANTHER" id="PTHR11070:SF2">
    <property type="entry name" value="ATP-DEPENDENT DNA HELICASE SRS2"/>
    <property type="match status" value="1"/>
</dbReference>
<evidence type="ECO:0000256" key="6">
    <source>
        <dbReference type="ARBA" id="ARBA00023125"/>
    </source>
</evidence>
<dbReference type="Gene3D" id="3.40.50.300">
    <property type="entry name" value="P-loop containing nucleotide triphosphate hydrolases"/>
    <property type="match status" value="2"/>
</dbReference>
<evidence type="ECO:0000259" key="13">
    <source>
        <dbReference type="PROSITE" id="PS51198"/>
    </source>
</evidence>
<dbReference type="GO" id="GO:0000725">
    <property type="term" value="P:recombinational repair"/>
    <property type="evidence" value="ECO:0007669"/>
    <property type="project" value="TreeGrafter"/>
</dbReference>
<dbReference type="InterPro" id="IPR014017">
    <property type="entry name" value="DNA_helicase_UvrD-like_C"/>
</dbReference>
<evidence type="ECO:0000256" key="1">
    <source>
        <dbReference type="ARBA" id="ARBA00009922"/>
    </source>
</evidence>
<dbReference type="GO" id="GO:0005524">
    <property type="term" value="F:ATP binding"/>
    <property type="evidence" value="ECO:0007669"/>
    <property type="project" value="UniProtKB-UniRule"/>
</dbReference>
<dbReference type="InterPro" id="IPR013986">
    <property type="entry name" value="DExx_box_DNA_helicase_dom_sf"/>
</dbReference>
<evidence type="ECO:0000259" key="14">
    <source>
        <dbReference type="PROSITE" id="PS51217"/>
    </source>
</evidence>
<organism evidence="15 16">
    <name type="scientific">Candidatus Erwinia haradaeae</name>
    <dbReference type="NCBI Taxonomy" id="1922217"/>
    <lineage>
        <taxon>Bacteria</taxon>
        <taxon>Pseudomonadati</taxon>
        <taxon>Pseudomonadota</taxon>
        <taxon>Gammaproteobacteria</taxon>
        <taxon>Enterobacterales</taxon>
        <taxon>Erwiniaceae</taxon>
        <taxon>Erwinia</taxon>
    </lineage>
</organism>
<feature type="binding site" evidence="12">
    <location>
        <begin position="29"/>
        <end position="36"/>
    </location>
    <ligand>
        <name>ATP</name>
        <dbReference type="ChEBI" id="CHEBI:30616"/>
    </ligand>
</feature>
<dbReference type="GO" id="GO:0005829">
    <property type="term" value="C:cytosol"/>
    <property type="evidence" value="ECO:0007669"/>
    <property type="project" value="TreeGrafter"/>
</dbReference>
<keyword evidence="2 12" id="KW-0547">Nucleotide-binding</keyword>
<comment type="similarity">
    <text evidence="1">Belongs to the helicase family. UvrD subfamily.</text>
</comment>
<evidence type="ECO:0000256" key="10">
    <source>
        <dbReference type="ARBA" id="ARBA00034923"/>
    </source>
</evidence>
<keyword evidence="7" id="KW-0413">Isomerase</keyword>
<dbReference type="PANTHER" id="PTHR11070">
    <property type="entry name" value="UVRD / RECB / PCRA DNA HELICASE FAMILY MEMBER"/>
    <property type="match status" value="1"/>
</dbReference>
<evidence type="ECO:0000256" key="7">
    <source>
        <dbReference type="ARBA" id="ARBA00023235"/>
    </source>
</evidence>
<dbReference type="GO" id="GO:0033202">
    <property type="term" value="C:DNA helicase complex"/>
    <property type="evidence" value="ECO:0007669"/>
    <property type="project" value="TreeGrafter"/>
</dbReference>
<keyword evidence="3 12" id="KW-0378">Hydrolase</keyword>
<evidence type="ECO:0000256" key="9">
    <source>
        <dbReference type="ARBA" id="ARBA00034808"/>
    </source>
</evidence>
<evidence type="ECO:0000256" key="8">
    <source>
        <dbReference type="ARBA" id="ARBA00034617"/>
    </source>
</evidence>
<accession>A0A803GCF5</accession>
<evidence type="ECO:0000313" key="16">
    <source>
        <dbReference type="Proteomes" id="UP000294289"/>
    </source>
</evidence>
<evidence type="ECO:0000313" key="15">
    <source>
        <dbReference type="EMBL" id="VFP87371.1"/>
    </source>
</evidence>
<dbReference type="GO" id="GO:0016787">
    <property type="term" value="F:hydrolase activity"/>
    <property type="evidence" value="ECO:0007669"/>
    <property type="project" value="UniProtKB-UniRule"/>
</dbReference>
<dbReference type="EC" id="5.6.2.4" evidence="9"/>
<feature type="domain" description="UvrD-like helicase C-terminal" evidence="14">
    <location>
        <begin position="287"/>
        <end position="567"/>
    </location>
</feature>
<dbReference type="Proteomes" id="UP000294289">
    <property type="component" value="Chromosome"/>
</dbReference>
<dbReference type="OrthoDB" id="9806690at2"/>
<evidence type="ECO:0000256" key="2">
    <source>
        <dbReference type="ARBA" id="ARBA00022741"/>
    </source>
</evidence>
<dbReference type="CDD" id="cd17932">
    <property type="entry name" value="DEXQc_UvrD"/>
    <property type="match status" value="1"/>
</dbReference>
<dbReference type="Pfam" id="PF00580">
    <property type="entry name" value="UvrD-helicase"/>
    <property type="match status" value="1"/>
</dbReference>
<dbReference type="Gene3D" id="1.10.486.10">
    <property type="entry name" value="PCRA, domain 4"/>
    <property type="match status" value="1"/>
</dbReference>
<dbReference type="CDD" id="cd18807">
    <property type="entry name" value="SF1_C_UvrD"/>
    <property type="match status" value="1"/>
</dbReference>
<name>A0A803GCF5_9GAMM</name>
<dbReference type="RefSeq" id="WP_157990812.1">
    <property type="nucleotide sequence ID" value="NZ_LR217737.1"/>
</dbReference>
<dbReference type="GO" id="GO:0003677">
    <property type="term" value="F:DNA binding"/>
    <property type="evidence" value="ECO:0007669"/>
    <property type="project" value="UniProtKB-KW"/>
</dbReference>
<dbReference type="Gene3D" id="1.10.10.160">
    <property type="match status" value="1"/>
</dbReference>
<dbReference type="AlphaFoldDB" id="A0A803GCF5"/>
<dbReference type="Pfam" id="PF21196">
    <property type="entry name" value="PcrA_UvrD_tudor"/>
    <property type="match status" value="1"/>
</dbReference>
<dbReference type="InterPro" id="IPR000212">
    <property type="entry name" value="DNA_helicase_UvrD/REP"/>
</dbReference>
<gene>
    <name evidence="15" type="primary">uvrD</name>
    <name evidence="15" type="ORF">ERCIPICE3303_106</name>
</gene>
<evidence type="ECO:0000256" key="12">
    <source>
        <dbReference type="PROSITE-ProRule" id="PRU00560"/>
    </source>
</evidence>
<sequence length="723" mass="83685">MDAFKLLSGLNEPQRVAVSAPRSHFLVLAGAGSGKTRVLVHRIAWLLEVEKCSETSIMAVTFTTKAAKEMKDRLDKLIGIAKEDMWIGTFHSLSYRLLCSHYLQAHLPSNFQILDSEDQSRLLERLIKSMNLDSKKWSASKSACYINNKKEKGLRPQDINNYDSFTESTWIRIYKTYQDSCERSGLVDFSELLLRSYELLRDQPQIRDYYQTRFTNILVDEFQDTNHIQYEWIRILSGVSSKVVIVGDDDQSIYGWRGAQVENIQRFIQDFSGAVTIRLEQNYRSQNNILVAANSLISYNNVRLGKKLWTEEGNGDQIIIYHALDDLDEARFIVSSLKEWVREERSLDQCAILYRTNAQARILEEILLENNIPYQLYSGTHFFQRKEIKDLLAYLRLIVNRNDDTAFERVINTPLRRIGTQTLERIRQISRDYKLTLWQSSQELLKRKGLLGSMVASSLKSFIVLVDELDQSTKEFPLDVQTQQVLHNSGLWIMYRDSKKEIDQSRIGNLEELVTLSRKYASFQHTYSEMTPLQDFLSYTMIDLGVENDRNKRKDSVKLMTVHGSKGLEFLQVFIVGMEEGIFPSQISLKKGGELEEERRLAYVGITRAMQRLTLTYAKKRRLYGQEVSYMPSRFISELPDHCVKKIVFNTGMDQHLNKEAMASSLIDKETYFSIGQRVNHKKFGLGTVINISGIGKDRRVQVVFKNQDVKWLVAVYARLSVQ</sequence>
<protein>
    <recommendedName>
        <fullName evidence="9">DNA 3'-5' helicase</fullName>
        <ecNumber evidence="9">5.6.2.4</ecNumber>
    </recommendedName>
    <alternativeName>
        <fullName evidence="10">DNA 3'-5' helicase II</fullName>
    </alternativeName>
</protein>
<dbReference type="NCBIfam" id="NF008743">
    <property type="entry name" value="PRK11773.1"/>
    <property type="match status" value="1"/>
</dbReference>
<dbReference type="PROSITE" id="PS51217">
    <property type="entry name" value="UVRD_HELICASE_CTER"/>
    <property type="match status" value="1"/>
</dbReference>
<keyword evidence="5 12" id="KW-0067">ATP-binding</keyword>
<evidence type="ECO:0000256" key="11">
    <source>
        <dbReference type="ARBA" id="ARBA00048988"/>
    </source>
</evidence>
<keyword evidence="4 12" id="KW-0347">Helicase</keyword>
<dbReference type="EMBL" id="LR217737">
    <property type="protein sequence ID" value="VFP87371.1"/>
    <property type="molecule type" value="Genomic_DNA"/>
</dbReference>
<dbReference type="GO" id="GO:0043138">
    <property type="term" value="F:3'-5' DNA helicase activity"/>
    <property type="evidence" value="ECO:0007669"/>
    <property type="project" value="UniProtKB-EC"/>
</dbReference>
<reference evidence="15 16" key="1">
    <citation type="submission" date="2019-02" db="EMBL/GenBank/DDBJ databases">
        <authorList>
            <person name="Manzano-Marin A."/>
            <person name="Manzano-Marin A."/>
        </authorList>
    </citation>
    <scope>NUCLEOTIDE SEQUENCE [LARGE SCALE GENOMIC DNA]</scope>
    <source>
        <strain evidence="15 16">ErCipiceae</strain>
    </source>
</reference>
<proteinExistence type="inferred from homology"/>
<dbReference type="PROSITE" id="PS51198">
    <property type="entry name" value="UVRD_HELICASE_ATP_BIND"/>
    <property type="match status" value="1"/>
</dbReference>
<comment type="catalytic activity">
    <reaction evidence="11">
        <text>ATP + H2O = ADP + phosphate + H(+)</text>
        <dbReference type="Rhea" id="RHEA:13065"/>
        <dbReference type="ChEBI" id="CHEBI:15377"/>
        <dbReference type="ChEBI" id="CHEBI:15378"/>
        <dbReference type="ChEBI" id="CHEBI:30616"/>
        <dbReference type="ChEBI" id="CHEBI:43474"/>
        <dbReference type="ChEBI" id="CHEBI:456216"/>
        <dbReference type="EC" id="5.6.2.4"/>
    </reaction>
</comment>
<evidence type="ECO:0000256" key="5">
    <source>
        <dbReference type="ARBA" id="ARBA00022840"/>
    </source>
</evidence>
<comment type="catalytic activity">
    <reaction evidence="8">
        <text>Couples ATP hydrolysis with the unwinding of duplex DNA by translocating in the 3'-5' direction.</text>
        <dbReference type="EC" id="5.6.2.4"/>
    </reaction>
</comment>
<dbReference type="SUPFAM" id="SSF52540">
    <property type="entry name" value="P-loop containing nucleoside triphosphate hydrolases"/>
    <property type="match status" value="1"/>
</dbReference>
<dbReference type="InterPro" id="IPR014016">
    <property type="entry name" value="UvrD-like_ATP-bd"/>
</dbReference>
<dbReference type="InterPro" id="IPR027417">
    <property type="entry name" value="P-loop_NTPase"/>
</dbReference>
<keyword evidence="6" id="KW-0238">DNA-binding</keyword>